<comment type="similarity">
    <text evidence="10">Belongs to the NadD family.</text>
</comment>
<dbReference type="InterPro" id="IPR005248">
    <property type="entry name" value="NadD/NMNAT"/>
</dbReference>
<gene>
    <name evidence="10 12" type="primary">nadD</name>
    <name evidence="17" type="ORF">DW068_04595</name>
    <name evidence="16" type="ORF">DW833_11950</name>
    <name evidence="15" type="ORF">DW972_12080</name>
    <name evidence="18" type="ORF">DWZ29_06855</name>
    <name evidence="14" type="ORF">DXD91_10000</name>
    <name evidence="13" type="ORF">ERS852450_01838</name>
    <name evidence="12" type="ORF">ERS852578_02335</name>
</gene>
<evidence type="ECO:0000256" key="6">
    <source>
        <dbReference type="ARBA" id="ARBA00022741"/>
    </source>
</evidence>
<dbReference type="GO" id="GO:0005524">
    <property type="term" value="F:ATP binding"/>
    <property type="evidence" value="ECO:0007669"/>
    <property type="project" value="UniProtKB-KW"/>
</dbReference>
<evidence type="ECO:0000256" key="1">
    <source>
        <dbReference type="ARBA" id="ARBA00002324"/>
    </source>
</evidence>
<evidence type="ECO:0000313" key="19">
    <source>
        <dbReference type="Proteomes" id="UP000095390"/>
    </source>
</evidence>
<evidence type="ECO:0000313" key="20">
    <source>
        <dbReference type="Proteomes" id="UP000095679"/>
    </source>
</evidence>
<dbReference type="PANTHER" id="PTHR39321">
    <property type="entry name" value="NICOTINATE-NUCLEOTIDE ADENYLYLTRANSFERASE-RELATED"/>
    <property type="match status" value="1"/>
</dbReference>
<evidence type="ECO:0000256" key="5">
    <source>
        <dbReference type="ARBA" id="ARBA00022695"/>
    </source>
</evidence>
<reference evidence="19 20" key="1">
    <citation type="submission" date="2015-09" db="EMBL/GenBank/DDBJ databases">
        <authorList>
            <consortium name="Pathogen Informatics"/>
        </authorList>
    </citation>
    <scope>NUCLEOTIDE SEQUENCE [LARGE SCALE GENOMIC DNA]</scope>
    <source>
        <strain evidence="13 20">2789STDY5834835</strain>
        <strain evidence="12 19">2789STDY5834966</strain>
    </source>
</reference>
<dbReference type="NCBIfam" id="TIGR00125">
    <property type="entry name" value="cyt_tran_rel"/>
    <property type="match status" value="1"/>
</dbReference>
<comment type="pathway">
    <text evidence="2 10">Cofactor biosynthesis; NAD(+) biosynthesis; deamido-NAD(+) from nicotinate D-ribonucleotide: step 1/1.</text>
</comment>
<dbReference type="EMBL" id="QRQO01000014">
    <property type="protein sequence ID" value="RHN14089.1"/>
    <property type="molecule type" value="Genomic_DNA"/>
</dbReference>
<dbReference type="InterPro" id="IPR014729">
    <property type="entry name" value="Rossmann-like_a/b/a_fold"/>
</dbReference>
<dbReference type="HAMAP" id="MF_00244">
    <property type="entry name" value="NaMN_adenylyltr"/>
    <property type="match status" value="1"/>
</dbReference>
<keyword evidence="5 10" id="KW-0548">Nucleotidyltransferase</keyword>
<evidence type="ECO:0000256" key="4">
    <source>
        <dbReference type="ARBA" id="ARBA00022679"/>
    </source>
</evidence>
<dbReference type="EMBL" id="QSEP01000098">
    <property type="protein sequence ID" value="RGZ79846.1"/>
    <property type="molecule type" value="Genomic_DNA"/>
</dbReference>
<evidence type="ECO:0000313" key="25">
    <source>
        <dbReference type="Proteomes" id="UP000286561"/>
    </source>
</evidence>
<dbReference type="EMBL" id="CYYC01000033">
    <property type="protein sequence ID" value="CUN12453.1"/>
    <property type="molecule type" value="Genomic_DNA"/>
</dbReference>
<keyword evidence="8 10" id="KW-0520">NAD</keyword>
<evidence type="ECO:0000313" key="18">
    <source>
        <dbReference type="EMBL" id="RHN14089.1"/>
    </source>
</evidence>
<keyword evidence="6 10" id="KW-0547">Nucleotide-binding</keyword>
<organism evidence="12 19">
    <name type="scientific">Anaerobutyricum hallii</name>
    <dbReference type="NCBI Taxonomy" id="39488"/>
    <lineage>
        <taxon>Bacteria</taxon>
        <taxon>Bacillati</taxon>
        <taxon>Bacillota</taxon>
        <taxon>Clostridia</taxon>
        <taxon>Lachnospirales</taxon>
        <taxon>Lachnospiraceae</taxon>
        <taxon>Anaerobutyricum</taxon>
    </lineage>
</organism>
<evidence type="ECO:0000313" key="16">
    <source>
        <dbReference type="EMBL" id="RHC62026.1"/>
    </source>
</evidence>
<dbReference type="UniPathway" id="UPA00253">
    <property type="reaction ID" value="UER00332"/>
</dbReference>
<protein>
    <recommendedName>
        <fullName evidence="10">Probable nicotinate-nucleotide adenylyltransferase</fullName>
        <ecNumber evidence="10">2.7.7.18</ecNumber>
    </recommendedName>
    <alternativeName>
        <fullName evidence="10">Deamido-NAD(+) diphosphorylase</fullName>
    </alternativeName>
    <alternativeName>
        <fullName evidence="10">Deamido-NAD(+) pyrophosphorylase</fullName>
    </alternativeName>
    <alternativeName>
        <fullName evidence="10">Nicotinate mononucleotide adenylyltransferase</fullName>
        <shortName evidence="10">NaMN adenylyltransferase</shortName>
    </alternativeName>
</protein>
<evidence type="ECO:0000313" key="22">
    <source>
        <dbReference type="Proteomes" id="UP000283497"/>
    </source>
</evidence>
<dbReference type="AlphaFoldDB" id="A0A173UBL5"/>
<dbReference type="InterPro" id="IPR004821">
    <property type="entry name" value="Cyt_trans-like"/>
</dbReference>
<comment type="catalytic activity">
    <reaction evidence="9 10">
        <text>nicotinate beta-D-ribonucleotide + ATP + H(+) = deamido-NAD(+) + diphosphate</text>
        <dbReference type="Rhea" id="RHEA:22860"/>
        <dbReference type="ChEBI" id="CHEBI:15378"/>
        <dbReference type="ChEBI" id="CHEBI:30616"/>
        <dbReference type="ChEBI" id="CHEBI:33019"/>
        <dbReference type="ChEBI" id="CHEBI:57502"/>
        <dbReference type="ChEBI" id="CHEBI:58437"/>
        <dbReference type="EC" id="2.7.7.18"/>
    </reaction>
</comment>
<dbReference type="NCBIfam" id="TIGR00482">
    <property type="entry name" value="nicotinate (nicotinamide) nucleotide adenylyltransferase"/>
    <property type="match status" value="1"/>
</dbReference>
<evidence type="ECO:0000313" key="17">
    <source>
        <dbReference type="EMBL" id="RHK40420.1"/>
    </source>
</evidence>
<evidence type="ECO:0000256" key="3">
    <source>
        <dbReference type="ARBA" id="ARBA00022642"/>
    </source>
</evidence>
<evidence type="ECO:0000259" key="11">
    <source>
        <dbReference type="Pfam" id="PF01467"/>
    </source>
</evidence>
<dbReference type="Proteomes" id="UP000283497">
    <property type="component" value="Unassembled WGS sequence"/>
</dbReference>
<evidence type="ECO:0000313" key="24">
    <source>
        <dbReference type="Proteomes" id="UP000284621"/>
    </source>
</evidence>
<evidence type="ECO:0000256" key="9">
    <source>
        <dbReference type="ARBA" id="ARBA00048721"/>
    </source>
</evidence>
<evidence type="ECO:0000313" key="14">
    <source>
        <dbReference type="EMBL" id="RGI85578.1"/>
    </source>
</evidence>
<dbReference type="Proteomes" id="UP000095679">
    <property type="component" value="Unassembled WGS sequence"/>
</dbReference>
<comment type="function">
    <text evidence="1 10">Catalyzes the reversible adenylation of nicotinate mononucleotide (NaMN) to nicotinic acid adenine dinucleotide (NaAD).</text>
</comment>
<dbReference type="Proteomes" id="UP000262524">
    <property type="component" value="Unassembled WGS sequence"/>
</dbReference>
<dbReference type="NCBIfam" id="NF000840">
    <property type="entry name" value="PRK00071.1-3"/>
    <property type="match status" value="1"/>
</dbReference>
<dbReference type="Proteomes" id="UP000286561">
    <property type="component" value="Unassembled WGS sequence"/>
</dbReference>
<evidence type="ECO:0000313" key="23">
    <source>
        <dbReference type="Proteomes" id="UP000283700"/>
    </source>
</evidence>
<evidence type="ECO:0000313" key="21">
    <source>
        <dbReference type="Proteomes" id="UP000262524"/>
    </source>
</evidence>
<dbReference type="EMBL" id="CYZL01000014">
    <property type="protein sequence ID" value="CUO45360.1"/>
    <property type="molecule type" value="Genomic_DNA"/>
</dbReference>
<dbReference type="EMBL" id="QSID01000015">
    <property type="protein sequence ID" value="RHC62026.1"/>
    <property type="molecule type" value="Genomic_DNA"/>
</dbReference>
<dbReference type="Pfam" id="PF01467">
    <property type="entry name" value="CTP_transf_like"/>
    <property type="match status" value="1"/>
</dbReference>
<evidence type="ECO:0000313" key="12">
    <source>
        <dbReference type="EMBL" id="CUN12453.1"/>
    </source>
</evidence>
<keyword evidence="3 10" id="KW-0662">Pyridine nucleotide biosynthesis</keyword>
<dbReference type="CDD" id="cd02165">
    <property type="entry name" value="NMNAT"/>
    <property type="match status" value="1"/>
</dbReference>
<name>A0A173UBL5_9FIRM</name>
<dbReference type="EMBL" id="QRNJ01000012">
    <property type="protein sequence ID" value="RHK40420.1"/>
    <property type="molecule type" value="Genomic_DNA"/>
</dbReference>
<keyword evidence="24" id="KW-1185">Reference proteome</keyword>
<accession>A0A173UBL5</accession>
<dbReference type="EC" id="2.7.7.18" evidence="10"/>
<keyword evidence="7 10" id="KW-0067">ATP-binding</keyword>
<dbReference type="GO" id="GO:0009435">
    <property type="term" value="P:NAD+ biosynthetic process"/>
    <property type="evidence" value="ECO:0007669"/>
    <property type="project" value="UniProtKB-UniRule"/>
</dbReference>
<dbReference type="Gene3D" id="3.40.50.620">
    <property type="entry name" value="HUPs"/>
    <property type="match status" value="1"/>
</dbReference>
<dbReference type="GeneID" id="75048524"/>
<dbReference type="OrthoDB" id="5295945at2"/>
<reference evidence="21 22" key="2">
    <citation type="submission" date="2018-08" db="EMBL/GenBank/DDBJ databases">
        <title>A genome reference for cultivated species of the human gut microbiota.</title>
        <authorList>
            <person name="Zou Y."/>
            <person name="Xue W."/>
            <person name="Luo G."/>
        </authorList>
    </citation>
    <scope>NUCLEOTIDE SEQUENCE [LARGE SCALE GENOMIC DNA]</scope>
    <source>
        <strain evidence="18 23">AF31-17AC</strain>
        <strain evidence="17 22">AF45-14BH</strain>
        <strain evidence="16 24">AM34-3LB</strain>
        <strain evidence="15 25">AM48-23BH</strain>
        <strain evidence="14 21">TM10-1AC</strain>
    </source>
</reference>
<dbReference type="Proteomes" id="UP000284621">
    <property type="component" value="Unassembled WGS sequence"/>
</dbReference>
<evidence type="ECO:0000256" key="8">
    <source>
        <dbReference type="ARBA" id="ARBA00023027"/>
    </source>
</evidence>
<dbReference type="GO" id="GO:0004515">
    <property type="term" value="F:nicotinate-nucleotide adenylyltransferase activity"/>
    <property type="evidence" value="ECO:0007669"/>
    <property type="project" value="UniProtKB-UniRule"/>
</dbReference>
<dbReference type="EMBL" id="QSOE01000066">
    <property type="protein sequence ID" value="RGI85578.1"/>
    <property type="molecule type" value="Genomic_DNA"/>
</dbReference>
<evidence type="ECO:0000313" key="13">
    <source>
        <dbReference type="EMBL" id="CUO45360.1"/>
    </source>
</evidence>
<proteinExistence type="inferred from homology"/>
<evidence type="ECO:0000256" key="10">
    <source>
        <dbReference type="HAMAP-Rule" id="MF_00244"/>
    </source>
</evidence>
<evidence type="ECO:0000256" key="7">
    <source>
        <dbReference type="ARBA" id="ARBA00022840"/>
    </source>
</evidence>
<evidence type="ECO:0000313" key="15">
    <source>
        <dbReference type="EMBL" id="RGZ79846.1"/>
    </source>
</evidence>
<feature type="domain" description="Cytidyltransferase-like" evidence="11">
    <location>
        <begin position="9"/>
        <end position="176"/>
    </location>
</feature>
<dbReference type="Proteomes" id="UP000095390">
    <property type="component" value="Unassembled WGS sequence"/>
</dbReference>
<dbReference type="PANTHER" id="PTHR39321:SF3">
    <property type="entry name" value="PHOSPHOPANTETHEINE ADENYLYLTRANSFERASE"/>
    <property type="match status" value="1"/>
</dbReference>
<sequence length="214" mass="24616">MAEHKKIGIMGGTFNPIHFGHLLLAETAFHQFNLDEILIMPTKNPYYKKISNSVTEEDRVAMVELAIEDNVHFQLSKEELNREGTTYTVETLSHLTVKHPGYEYYFIMGADSLYHIESWKDPEKILEMATIVVAGRAGTGTSLSSQIEYIENKYDATIYRLNSPVLEISSNDIRRRVRDGESIRYLLPSKVVDYIYGHNLYQPDPPEEVQKENE</sequence>
<keyword evidence="4 10" id="KW-0808">Transferase</keyword>
<dbReference type="RefSeq" id="WP_005343678.1">
    <property type="nucleotide sequence ID" value="NZ_BLYK01000005.1"/>
</dbReference>
<dbReference type="SUPFAM" id="SSF52374">
    <property type="entry name" value="Nucleotidylyl transferase"/>
    <property type="match status" value="1"/>
</dbReference>
<dbReference type="Proteomes" id="UP000283700">
    <property type="component" value="Unassembled WGS sequence"/>
</dbReference>
<evidence type="ECO:0000256" key="2">
    <source>
        <dbReference type="ARBA" id="ARBA00005019"/>
    </source>
</evidence>